<dbReference type="InterPro" id="IPR035890">
    <property type="entry name" value="Anti-sigma-28_factor_FlgM_sf"/>
</dbReference>
<comment type="function">
    <text evidence="7">Responsible for the coupling of flagellin expression to flagellar assembly by preventing expression of the flagellin genes when a component of the middle class of proteins is defective. It negatively regulates flagellar genes by inhibiting the activity of FliA by directly binding to FliA.</text>
</comment>
<evidence type="ECO:0000256" key="7">
    <source>
        <dbReference type="ARBA" id="ARBA00024739"/>
    </source>
</evidence>
<comment type="similarity">
    <text evidence="1">Belongs to the FlgM family.</text>
</comment>
<protein>
    <recommendedName>
        <fullName evidence="2">Negative regulator of flagellin synthesis</fullName>
    </recommendedName>
    <alternativeName>
        <fullName evidence="8">Anti-sigma-28 factor</fullName>
    </alternativeName>
</protein>
<keyword evidence="4" id="KW-1005">Bacterial flagellum biogenesis</keyword>
<sequence length="109" mass="11581">MVIDFNRLNGSASTAGNGRTSGPQAPAGEQSKASGTTQQTPAQKTDVDESSVRLSPEAQQLKAASDKMRDMPAVDSERVARLKQAVAEGSYKIDSARVASKLLEFEAQR</sequence>
<dbReference type="SUPFAM" id="SSF101498">
    <property type="entry name" value="Anti-sigma factor FlgM"/>
    <property type="match status" value="1"/>
</dbReference>
<keyword evidence="11" id="KW-0969">Cilium</keyword>
<proteinExistence type="inferred from homology"/>
<dbReference type="InterPro" id="IPR007412">
    <property type="entry name" value="FlgM"/>
</dbReference>
<evidence type="ECO:0000313" key="11">
    <source>
        <dbReference type="EMBL" id="PTU73246.1"/>
    </source>
</evidence>
<keyword evidence="5" id="KW-0805">Transcription regulation</keyword>
<evidence type="ECO:0000313" key="12">
    <source>
        <dbReference type="Proteomes" id="UP000244064"/>
    </source>
</evidence>
<evidence type="ECO:0000259" key="10">
    <source>
        <dbReference type="Pfam" id="PF04316"/>
    </source>
</evidence>
<feature type="region of interest" description="Disordered" evidence="9">
    <location>
        <begin position="1"/>
        <end position="74"/>
    </location>
</feature>
<evidence type="ECO:0000256" key="6">
    <source>
        <dbReference type="ARBA" id="ARBA00023163"/>
    </source>
</evidence>
<dbReference type="Pfam" id="PF04316">
    <property type="entry name" value="FlgM"/>
    <property type="match status" value="1"/>
</dbReference>
<name>A0A2T5P686_9PSED</name>
<dbReference type="Proteomes" id="UP000244064">
    <property type="component" value="Unassembled WGS sequence"/>
</dbReference>
<dbReference type="GO" id="GO:0044781">
    <property type="term" value="P:bacterial-type flagellum organization"/>
    <property type="evidence" value="ECO:0007669"/>
    <property type="project" value="UniProtKB-KW"/>
</dbReference>
<dbReference type="GO" id="GO:0045892">
    <property type="term" value="P:negative regulation of DNA-templated transcription"/>
    <property type="evidence" value="ECO:0007669"/>
    <property type="project" value="InterPro"/>
</dbReference>
<evidence type="ECO:0000256" key="4">
    <source>
        <dbReference type="ARBA" id="ARBA00022795"/>
    </source>
</evidence>
<evidence type="ECO:0000256" key="1">
    <source>
        <dbReference type="ARBA" id="ARBA00005322"/>
    </source>
</evidence>
<gene>
    <name evidence="11" type="primary">flgM</name>
    <name evidence="11" type="ORF">DBO85_12920</name>
</gene>
<keyword evidence="6" id="KW-0804">Transcription</keyword>
<dbReference type="NCBIfam" id="TIGR03824">
    <property type="entry name" value="FlgM_jcvi"/>
    <property type="match status" value="1"/>
</dbReference>
<evidence type="ECO:0000256" key="2">
    <source>
        <dbReference type="ARBA" id="ARBA00017823"/>
    </source>
</evidence>
<evidence type="ECO:0000256" key="9">
    <source>
        <dbReference type="SAM" id="MobiDB-lite"/>
    </source>
</evidence>
<keyword evidence="11" id="KW-0966">Cell projection</keyword>
<accession>A0A2T5P686</accession>
<organism evidence="11 12">
    <name type="scientific">Pseudomonas mangrovi</name>
    <dbReference type="NCBI Taxonomy" id="2161748"/>
    <lineage>
        <taxon>Bacteria</taxon>
        <taxon>Pseudomonadati</taxon>
        <taxon>Pseudomonadota</taxon>
        <taxon>Gammaproteobacteria</taxon>
        <taxon>Pseudomonadales</taxon>
        <taxon>Pseudomonadaceae</taxon>
        <taxon>Pseudomonas</taxon>
    </lineage>
</organism>
<dbReference type="EMBL" id="QASN01000020">
    <property type="protein sequence ID" value="PTU73246.1"/>
    <property type="molecule type" value="Genomic_DNA"/>
</dbReference>
<dbReference type="OrthoDB" id="5738369at2"/>
<keyword evidence="11" id="KW-0282">Flagellum</keyword>
<feature type="compositionally biased region" description="Polar residues" evidence="9">
    <location>
        <begin position="31"/>
        <end position="43"/>
    </location>
</feature>
<keyword evidence="3" id="KW-0678">Repressor</keyword>
<reference evidence="11 12" key="1">
    <citation type="submission" date="2018-04" db="EMBL/GenBank/DDBJ databases">
        <title>Pseudomonas sp. nov., isolated from mangrove soil.</title>
        <authorList>
            <person name="Chen C."/>
        </authorList>
    </citation>
    <scope>NUCLEOTIDE SEQUENCE [LARGE SCALE GENOMIC DNA]</scope>
    <source>
        <strain evidence="11 12">TC-11</strain>
    </source>
</reference>
<dbReference type="AlphaFoldDB" id="A0A2T5P686"/>
<feature type="compositionally biased region" description="Polar residues" evidence="9">
    <location>
        <begin position="8"/>
        <end position="23"/>
    </location>
</feature>
<comment type="caution">
    <text evidence="11">The sequence shown here is derived from an EMBL/GenBank/DDBJ whole genome shotgun (WGS) entry which is preliminary data.</text>
</comment>
<dbReference type="InterPro" id="IPR031316">
    <property type="entry name" value="FlgM_C"/>
</dbReference>
<dbReference type="RefSeq" id="WP_108107690.1">
    <property type="nucleotide sequence ID" value="NZ_QASN01000020.1"/>
</dbReference>
<evidence type="ECO:0000256" key="5">
    <source>
        <dbReference type="ARBA" id="ARBA00023015"/>
    </source>
</evidence>
<feature type="compositionally biased region" description="Basic and acidic residues" evidence="9">
    <location>
        <begin position="64"/>
        <end position="74"/>
    </location>
</feature>
<feature type="domain" description="Anti-sigma-28 factor FlgM C-terminal" evidence="10">
    <location>
        <begin position="51"/>
        <end position="104"/>
    </location>
</feature>
<keyword evidence="12" id="KW-1185">Reference proteome</keyword>
<evidence type="ECO:0000256" key="3">
    <source>
        <dbReference type="ARBA" id="ARBA00022491"/>
    </source>
</evidence>
<evidence type="ECO:0000256" key="8">
    <source>
        <dbReference type="ARBA" id="ARBA00030117"/>
    </source>
</evidence>